<keyword evidence="6" id="KW-0813">Transport</keyword>
<comment type="subcellular location">
    <subcellularLocation>
        <location evidence="1">Membrane</location>
        <topology evidence="1">Multi-pass membrane protein</topology>
    </subcellularLocation>
</comment>
<keyword evidence="2 5" id="KW-0812">Transmembrane</keyword>
<dbReference type="Gene3D" id="1.50.40.10">
    <property type="entry name" value="Mitochondrial carrier domain"/>
    <property type="match status" value="1"/>
</dbReference>
<evidence type="ECO:0000256" key="6">
    <source>
        <dbReference type="RuleBase" id="RU000488"/>
    </source>
</evidence>
<dbReference type="InterPro" id="IPR018108">
    <property type="entry name" value="MCP_transmembrane"/>
</dbReference>
<keyword evidence="3" id="KW-0677">Repeat</keyword>
<dbReference type="GO" id="GO:0016020">
    <property type="term" value="C:membrane"/>
    <property type="evidence" value="ECO:0007669"/>
    <property type="project" value="UniProtKB-SubCell"/>
</dbReference>
<comment type="similarity">
    <text evidence="6">Belongs to the mitochondrial carrier (TC 2.A.29) family.</text>
</comment>
<gene>
    <name evidence="8" type="ORF">GAYE_SCF37G5182</name>
</gene>
<reference evidence="8 9" key="1">
    <citation type="submission" date="2022-07" db="EMBL/GenBank/DDBJ databases">
        <title>Genome-wide signatures of adaptation to extreme environments.</title>
        <authorList>
            <person name="Cho C.H."/>
            <person name="Yoon H.S."/>
        </authorList>
    </citation>
    <scope>NUCLEOTIDE SEQUENCE [LARGE SCALE GENOMIC DNA]</scope>
    <source>
        <strain evidence="8 9">108.79 E11</strain>
    </source>
</reference>
<organism evidence="8 9">
    <name type="scientific">Galdieria yellowstonensis</name>
    <dbReference type="NCBI Taxonomy" id="3028027"/>
    <lineage>
        <taxon>Eukaryota</taxon>
        <taxon>Rhodophyta</taxon>
        <taxon>Bangiophyceae</taxon>
        <taxon>Galdieriales</taxon>
        <taxon>Galdieriaceae</taxon>
        <taxon>Galdieria</taxon>
    </lineage>
</organism>
<evidence type="ECO:0000256" key="3">
    <source>
        <dbReference type="ARBA" id="ARBA00022737"/>
    </source>
</evidence>
<feature type="repeat" description="Solcar" evidence="5">
    <location>
        <begin position="79"/>
        <end position="165"/>
    </location>
</feature>
<keyword evidence="4 5" id="KW-0472">Membrane</keyword>
<dbReference type="PANTHER" id="PTHR24089">
    <property type="entry name" value="SOLUTE CARRIER FAMILY 25"/>
    <property type="match status" value="1"/>
</dbReference>
<evidence type="ECO:0000313" key="9">
    <source>
        <dbReference type="Proteomes" id="UP001300502"/>
    </source>
</evidence>
<accession>A0AAV9IIH0</accession>
<evidence type="ECO:0000256" key="2">
    <source>
        <dbReference type="ARBA" id="ARBA00022692"/>
    </source>
</evidence>
<proteinExistence type="inferred from homology"/>
<feature type="transmembrane region" description="Helical" evidence="7">
    <location>
        <begin position="262"/>
        <end position="284"/>
    </location>
</feature>
<dbReference type="SUPFAM" id="SSF103506">
    <property type="entry name" value="Mitochondrial carrier"/>
    <property type="match status" value="1"/>
</dbReference>
<dbReference type="InterPro" id="IPR023395">
    <property type="entry name" value="MCP_dom_sf"/>
</dbReference>
<name>A0AAV9IIH0_9RHOD</name>
<evidence type="ECO:0000256" key="1">
    <source>
        <dbReference type="ARBA" id="ARBA00004141"/>
    </source>
</evidence>
<keyword evidence="7" id="KW-1133">Transmembrane helix</keyword>
<keyword evidence="9" id="KW-1185">Reference proteome</keyword>
<feature type="repeat" description="Solcar" evidence="5">
    <location>
        <begin position="264"/>
        <end position="358"/>
    </location>
</feature>
<dbReference type="PROSITE" id="PS50920">
    <property type="entry name" value="SOLCAR"/>
    <property type="match status" value="2"/>
</dbReference>
<evidence type="ECO:0000256" key="4">
    <source>
        <dbReference type="ARBA" id="ARBA00023136"/>
    </source>
</evidence>
<sequence length="401" mass="45534">MSRNSLCVHQYSENSHVCNILCFLHSKYEENLHIEKISLPRYPITKNTKKANFLQNTGLNFYVIPNLVKKPSSSDTHFTRIGKIFLAGFVSGAVTSMVITPVEVVTALKSRANSPYSSLSLPSILLRVWKEQGWKGLFDGWTGYLLKSAVTKSIRLALFEQTKYYLQTKVHPSRDITPKERLLAVSLTSMVAMAICYPLHATQTLRKKGLDPPKDVRIVYGGWFPAVLRMVPQYGLEYLFYDILRTEVSRRKRRKYFNSSYVDLNLGSLLVLSAVSSLFAQTIAQPFNVISKRMTILSVTDSGKQRKYSQVTTMFSVASDLWREAGIFGFFKGLRYRYLKAIPSVFMSKVAMLCLNSRLGLSSSVETFRTASSVTLKNSSFSSRFILSDSFQYMHMDSLYS</sequence>
<dbReference type="EMBL" id="JANCYU010000049">
    <property type="protein sequence ID" value="KAK4527260.1"/>
    <property type="molecule type" value="Genomic_DNA"/>
</dbReference>
<feature type="transmembrane region" description="Helical" evidence="7">
    <location>
        <begin position="220"/>
        <end position="241"/>
    </location>
</feature>
<evidence type="ECO:0000313" key="8">
    <source>
        <dbReference type="EMBL" id="KAK4527260.1"/>
    </source>
</evidence>
<comment type="caution">
    <text evidence="8">The sequence shown here is derived from an EMBL/GenBank/DDBJ whole genome shotgun (WGS) entry which is preliminary data.</text>
</comment>
<evidence type="ECO:0000256" key="5">
    <source>
        <dbReference type="PROSITE-ProRule" id="PRU00282"/>
    </source>
</evidence>
<dbReference type="Pfam" id="PF00153">
    <property type="entry name" value="Mito_carr"/>
    <property type="match status" value="2"/>
</dbReference>
<dbReference type="Proteomes" id="UP001300502">
    <property type="component" value="Unassembled WGS sequence"/>
</dbReference>
<evidence type="ECO:0000256" key="7">
    <source>
        <dbReference type="SAM" id="Phobius"/>
    </source>
</evidence>
<feature type="transmembrane region" description="Helical" evidence="7">
    <location>
        <begin position="182"/>
        <end position="200"/>
    </location>
</feature>
<protein>
    <recommendedName>
        <fullName evidence="10">Mitochondrial carrier protein</fullName>
    </recommendedName>
</protein>
<dbReference type="AlphaFoldDB" id="A0AAV9IIH0"/>
<evidence type="ECO:0008006" key="10">
    <source>
        <dbReference type="Google" id="ProtNLM"/>
    </source>
</evidence>